<dbReference type="EMBL" id="NAFI01000055">
    <property type="protein sequence ID" value="OSJ19944.1"/>
    <property type="molecule type" value="Genomic_DNA"/>
</dbReference>
<accession>A0A1X3HFQ5</accession>
<proteinExistence type="predicted"/>
<feature type="domain" description="Glycosyl transferase family 1" evidence="1">
    <location>
        <begin position="1"/>
        <end position="52"/>
    </location>
</feature>
<sequence>VIASNIGGMAELIENGSNGLTVAPNDPRALASAMRRLAQDGGLARRLAANAHEPENIDTTARRYLELIDTIAPSRIEAA</sequence>
<feature type="non-terminal residue" evidence="2">
    <location>
        <position position="1"/>
    </location>
</feature>
<dbReference type="Proteomes" id="UP000193553">
    <property type="component" value="Unassembled WGS sequence"/>
</dbReference>
<reference evidence="2 3" key="1">
    <citation type="submission" date="2017-03" db="EMBL/GenBank/DDBJ databases">
        <title>Whole genome sequences of fourteen strains of Bradyrhizobium canariense and one strain of Bradyrhizobium japonicum isolated from Lupinus (Papilionoideae: Genisteae) species in Algeria.</title>
        <authorList>
            <person name="Crovadore J."/>
            <person name="Chekireb D."/>
            <person name="Brachmann A."/>
            <person name="Chablais R."/>
            <person name="Cochard B."/>
            <person name="Lefort F."/>
        </authorList>
    </citation>
    <scope>NUCLEOTIDE SEQUENCE [LARGE SCALE GENOMIC DNA]</scope>
    <source>
        <strain evidence="2 3">UBMA195</strain>
    </source>
</reference>
<organism evidence="2 3">
    <name type="scientific">Bradyrhizobium canariense</name>
    <dbReference type="NCBI Taxonomy" id="255045"/>
    <lineage>
        <taxon>Bacteria</taxon>
        <taxon>Pseudomonadati</taxon>
        <taxon>Pseudomonadota</taxon>
        <taxon>Alphaproteobacteria</taxon>
        <taxon>Hyphomicrobiales</taxon>
        <taxon>Nitrobacteraceae</taxon>
        <taxon>Bradyrhizobium</taxon>
    </lineage>
</organism>
<dbReference type="InterPro" id="IPR001296">
    <property type="entry name" value="Glyco_trans_1"/>
</dbReference>
<evidence type="ECO:0000259" key="1">
    <source>
        <dbReference type="Pfam" id="PF00534"/>
    </source>
</evidence>
<dbReference type="SUPFAM" id="SSF53756">
    <property type="entry name" value="UDP-Glycosyltransferase/glycogen phosphorylase"/>
    <property type="match status" value="1"/>
</dbReference>
<name>A0A1X3HFQ5_9BRAD</name>
<keyword evidence="2" id="KW-0808">Transferase</keyword>
<protein>
    <submittedName>
        <fullName evidence="2">Glycosyl transferase</fullName>
    </submittedName>
</protein>
<dbReference type="AlphaFoldDB" id="A0A1X3HFQ5"/>
<dbReference type="Gene3D" id="3.40.50.2000">
    <property type="entry name" value="Glycogen Phosphorylase B"/>
    <property type="match status" value="2"/>
</dbReference>
<gene>
    <name evidence="2" type="ORF">BSZ18_00230</name>
</gene>
<dbReference type="RefSeq" id="WP_143274606.1">
    <property type="nucleotide sequence ID" value="NZ_NAFI01000055.1"/>
</dbReference>
<dbReference type="GO" id="GO:0016757">
    <property type="term" value="F:glycosyltransferase activity"/>
    <property type="evidence" value="ECO:0007669"/>
    <property type="project" value="InterPro"/>
</dbReference>
<evidence type="ECO:0000313" key="3">
    <source>
        <dbReference type="Proteomes" id="UP000193553"/>
    </source>
</evidence>
<comment type="caution">
    <text evidence="2">The sequence shown here is derived from an EMBL/GenBank/DDBJ whole genome shotgun (WGS) entry which is preliminary data.</text>
</comment>
<evidence type="ECO:0000313" key="2">
    <source>
        <dbReference type="EMBL" id="OSJ19944.1"/>
    </source>
</evidence>
<dbReference type="Pfam" id="PF00534">
    <property type="entry name" value="Glycos_transf_1"/>
    <property type="match status" value="1"/>
</dbReference>